<dbReference type="InterPro" id="IPR014519">
    <property type="entry name" value="UCP024492"/>
</dbReference>
<dbReference type="PIRSF" id="PIRSF024492">
    <property type="entry name" value="UCP024492"/>
    <property type="match status" value="1"/>
</dbReference>
<accession>A0ABS1MGU0</accession>
<comment type="caution">
    <text evidence="1">The sequence shown here is derived from an EMBL/GenBank/DDBJ whole genome shotgun (WGS) entry which is preliminary data.</text>
</comment>
<dbReference type="InterPro" id="IPR007438">
    <property type="entry name" value="DUF488"/>
</dbReference>
<protein>
    <submittedName>
        <fullName evidence="1">DUF488 domain-containing protein</fullName>
    </submittedName>
</protein>
<dbReference type="PANTHER" id="PTHR39337">
    <property type="entry name" value="BLR5642 PROTEIN"/>
    <property type="match status" value="1"/>
</dbReference>
<evidence type="ECO:0000313" key="2">
    <source>
        <dbReference type="Proteomes" id="UP000602198"/>
    </source>
</evidence>
<dbReference type="Proteomes" id="UP000602198">
    <property type="component" value="Unassembled WGS sequence"/>
</dbReference>
<keyword evidence="2" id="KW-1185">Reference proteome</keyword>
<dbReference type="EMBL" id="JAERRJ010000021">
    <property type="protein sequence ID" value="MBL1079888.1"/>
    <property type="molecule type" value="Genomic_DNA"/>
</dbReference>
<gene>
    <name evidence="1" type="ORF">JK358_36375</name>
</gene>
<proteinExistence type="predicted"/>
<reference evidence="1 2" key="1">
    <citation type="submission" date="2021-01" db="EMBL/GenBank/DDBJ databases">
        <title>WGS of actinomycetes isolated from Thailand.</title>
        <authorList>
            <person name="Thawai C."/>
        </authorList>
    </citation>
    <scope>NUCLEOTIDE SEQUENCE [LARGE SCALE GENOMIC DNA]</scope>
    <source>
        <strain evidence="1 2">LPG 2</strain>
    </source>
</reference>
<sequence>MNRLVSVGYEGRRAEELIEMLLREKVATVVDVRLTPISRKPGMSKTKLSLALEEAGVRYEHLKELGNPRDNRALFRDCARAGRARFAEVLNSDAAGEALHRLRELAEQGTVALLCFERDHSTCHREMVADAVRVHDRRITVSHL</sequence>
<dbReference type="PANTHER" id="PTHR39337:SF1">
    <property type="entry name" value="BLR5642 PROTEIN"/>
    <property type="match status" value="1"/>
</dbReference>
<dbReference type="Pfam" id="PF04343">
    <property type="entry name" value="DUF488"/>
    <property type="match status" value="1"/>
</dbReference>
<evidence type="ECO:0000313" key="1">
    <source>
        <dbReference type="EMBL" id="MBL1079888.1"/>
    </source>
</evidence>
<organism evidence="1 2">
    <name type="scientific">Nocardia acididurans</name>
    <dbReference type="NCBI Taxonomy" id="2802282"/>
    <lineage>
        <taxon>Bacteria</taxon>
        <taxon>Bacillati</taxon>
        <taxon>Actinomycetota</taxon>
        <taxon>Actinomycetes</taxon>
        <taxon>Mycobacteriales</taxon>
        <taxon>Nocardiaceae</taxon>
        <taxon>Nocardia</taxon>
    </lineage>
</organism>
<name>A0ABS1MGU0_9NOCA</name>